<accession>A0A8S3F0Y1</accession>
<gene>
    <name evidence="1" type="ORF">BYL167_LOCUS53153</name>
    <name evidence="2" type="ORF">GIL414_LOCUS62513</name>
</gene>
<dbReference type="Proteomes" id="UP000681967">
    <property type="component" value="Unassembled WGS sequence"/>
</dbReference>
<dbReference type="EMBL" id="CAJOBJ010252441">
    <property type="protein sequence ID" value="CAF5096727.1"/>
    <property type="molecule type" value="Genomic_DNA"/>
</dbReference>
<organism evidence="2 3">
    <name type="scientific">Rotaria magnacalcarata</name>
    <dbReference type="NCBI Taxonomy" id="392030"/>
    <lineage>
        <taxon>Eukaryota</taxon>
        <taxon>Metazoa</taxon>
        <taxon>Spiralia</taxon>
        <taxon>Gnathifera</taxon>
        <taxon>Rotifera</taxon>
        <taxon>Eurotatoria</taxon>
        <taxon>Bdelloidea</taxon>
        <taxon>Philodinida</taxon>
        <taxon>Philodinidae</taxon>
        <taxon>Rotaria</taxon>
    </lineage>
</organism>
<dbReference type="EMBL" id="CAJOBH010176428">
    <property type="protein sequence ID" value="CAF4926395.1"/>
    <property type="molecule type" value="Genomic_DNA"/>
</dbReference>
<dbReference type="AlphaFoldDB" id="A0A8S3F0Y1"/>
<reference evidence="2" key="1">
    <citation type="submission" date="2021-02" db="EMBL/GenBank/DDBJ databases">
        <authorList>
            <person name="Nowell W R."/>
        </authorList>
    </citation>
    <scope>NUCLEOTIDE SEQUENCE</scope>
</reference>
<sequence>GTGVLTAGLSSSDESESDELSFFLVIAALDTTGVAMMNT</sequence>
<evidence type="ECO:0000313" key="2">
    <source>
        <dbReference type="EMBL" id="CAF5096727.1"/>
    </source>
</evidence>
<evidence type="ECO:0000313" key="3">
    <source>
        <dbReference type="Proteomes" id="UP000681720"/>
    </source>
</evidence>
<dbReference type="Proteomes" id="UP000681720">
    <property type="component" value="Unassembled WGS sequence"/>
</dbReference>
<proteinExistence type="predicted"/>
<evidence type="ECO:0000313" key="1">
    <source>
        <dbReference type="EMBL" id="CAF4926395.1"/>
    </source>
</evidence>
<comment type="caution">
    <text evidence="2">The sequence shown here is derived from an EMBL/GenBank/DDBJ whole genome shotgun (WGS) entry which is preliminary data.</text>
</comment>
<feature type="non-terminal residue" evidence="2">
    <location>
        <position position="1"/>
    </location>
</feature>
<protein>
    <submittedName>
        <fullName evidence="2">Uncharacterized protein</fullName>
    </submittedName>
</protein>
<name>A0A8S3F0Y1_9BILA</name>